<reference evidence="7 8" key="1">
    <citation type="submission" date="2018-07" db="EMBL/GenBank/DDBJ databases">
        <title>Complete Genome Sequences of Extremely Thermoacidophilic, Metal-Mobilizing Type-Strain Members of the Archaeal Family Sulfolobaceae: Acidianus brierleyi DSM-1651T, Acidianus sulfidivorans DSM-18786T, Metallosphaera hakonensis DSM-7519T, and Metallosphaera prunae DSM-10039T.</title>
        <authorList>
            <person name="Counts J.A."/>
            <person name="Kelly R.M."/>
        </authorList>
    </citation>
    <scope>NUCLEOTIDE SEQUENCE [LARGE SCALE GENOMIC DNA]</scope>
    <source>
        <strain evidence="7 8">Ron 12/II</strain>
    </source>
</reference>
<dbReference type="GO" id="GO:0042351">
    <property type="term" value="P:'de novo' GDP-L-fucose biosynthetic process"/>
    <property type="evidence" value="ECO:0007669"/>
    <property type="project" value="TreeGrafter"/>
</dbReference>
<sequence>MPVALITGVTGQDGALLSKFLIDKGYEVHGIIRRTSTMNIWRLVSLDIVDKVKLHTCDITDSTCMSNIIKELKPDELYHLAAQSHVGASFENPTSTLSANTMSTAIMLESIRKHSPGTKFYFAGTSEMFGSLSGKANESTPFRPESPYAVSKVSSYYLTKVYREAYRIFALSGILFNHESEYRGLDFVTRKISNAVARIKLGLQDQLRLGNLSSRRDWGYAPEYVEAMWLMLQKDKPDDYVIATGVSYSVQDFVTEAFNVVNLDYREHVVIDKSLYRPLDPSNLVGDYTKAKRVLGWEPRTDFRKLVKIMVNADLERWKKFMDGENVVFDAPYSAES</sequence>
<dbReference type="HAMAP" id="MF_00955">
    <property type="entry name" value="GDP_Man_dehydratase"/>
    <property type="match status" value="1"/>
</dbReference>
<feature type="domain" description="NAD(P)-binding" evidence="6">
    <location>
        <begin position="5"/>
        <end position="310"/>
    </location>
</feature>
<dbReference type="KEGG" id="mpru:DFR88_08960"/>
<organism evidence="7 8">
    <name type="scientific">Metallosphaera prunae</name>
    <dbReference type="NCBI Taxonomy" id="47304"/>
    <lineage>
        <taxon>Archaea</taxon>
        <taxon>Thermoproteota</taxon>
        <taxon>Thermoprotei</taxon>
        <taxon>Sulfolobales</taxon>
        <taxon>Sulfolobaceae</taxon>
        <taxon>Metallosphaera</taxon>
    </lineage>
</organism>
<dbReference type="Gene3D" id="3.40.50.720">
    <property type="entry name" value="NAD(P)-binding Rossmann-like Domain"/>
    <property type="match status" value="1"/>
</dbReference>
<evidence type="ECO:0000256" key="3">
    <source>
        <dbReference type="ARBA" id="ARBA00011989"/>
    </source>
</evidence>
<dbReference type="GeneID" id="59457023"/>
<keyword evidence="5" id="KW-0521">NADP</keyword>
<gene>
    <name evidence="5" type="primary">gmd</name>
    <name evidence="7" type="ORF">DFR88_08960</name>
</gene>
<dbReference type="EC" id="4.2.1.47" evidence="3 5"/>
<dbReference type="InterPro" id="IPR016040">
    <property type="entry name" value="NAD(P)-bd_dom"/>
</dbReference>
<dbReference type="RefSeq" id="WP_193453278.1">
    <property type="nucleotide sequence ID" value="NZ_CP031156.1"/>
</dbReference>
<accession>A0A4D8S0D9</accession>
<dbReference type="GO" id="GO:0008446">
    <property type="term" value="F:GDP-mannose 4,6-dehydratase activity"/>
    <property type="evidence" value="ECO:0007669"/>
    <property type="project" value="UniProtKB-UniRule"/>
</dbReference>
<dbReference type="Proteomes" id="UP000298568">
    <property type="component" value="Chromosome"/>
</dbReference>
<dbReference type="InterPro" id="IPR006368">
    <property type="entry name" value="GDP_Man_deHydtase"/>
</dbReference>
<evidence type="ECO:0000256" key="5">
    <source>
        <dbReference type="HAMAP-Rule" id="MF_00955"/>
    </source>
</evidence>
<dbReference type="Gene3D" id="3.90.25.10">
    <property type="entry name" value="UDP-galactose 4-epimerase, domain 1"/>
    <property type="match status" value="1"/>
</dbReference>
<evidence type="ECO:0000256" key="1">
    <source>
        <dbReference type="ARBA" id="ARBA00001937"/>
    </source>
</evidence>
<name>A0A4D8S0D9_METPR</name>
<dbReference type="AlphaFoldDB" id="A0A4D8S0D9"/>
<dbReference type="SUPFAM" id="SSF51735">
    <property type="entry name" value="NAD(P)-binding Rossmann-fold domains"/>
    <property type="match status" value="1"/>
</dbReference>
<dbReference type="InterPro" id="IPR036291">
    <property type="entry name" value="NAD(P)-bd_dom_sf"/>
</dbReference>
<proteinExistence type="inferred from homology"/>
<dbReference type="GO" id="GO:0070401">
    <property type="term" value="F:NADP+ binding"/>
    <property type="evidence" value="ECO:0007669"/>
    <property type="project" value="UniProtKB-UniRule"/>
</dbReference>
<dbReference type="FunFam" id="3.40.50.720:FF:000924">
    <property type="entry name" value="GDP-mannose 4,6 dehydratase"/>
    <property type="match status" value="1"/>
</dbReference>
<dbReference type="PANTHER" id="PTHR43715">
    <property type="entry name" value="GDP-MANNOSE 4,6-DEHYDRATASE"/>
    <property type="match status" value="1"/>
</dbReference>
<dbReference type="PANTHER" id="PTHR43715:SF1">
    <property type="entry name" value="GDP-MANNOSE 4,6 DEHYDRATASE"/>
    <property type="match status" value="1"/>
</dbReference>
<comment type="cofactor">
    <cofactor evidence="1 5">
        <name>NADP(+)</name>
        <dbReference type="ChEBI" id="CHEBI:58349"/>
    </cofactor>
</comment>
<comment type="caution">
    <text evidence="5">Lacks conserved residue(s) required for the propagation of feature annotation.</text>
</comment>
<keyword evidence="4 5" id="KW-0456">Lyase</keyword>
<evidence type="ECO:0000259" key="6">
    <source>
        <dbReference type="Pfam" id="PF16363"/>
    </source>
</evidence>
<dbReference type="CDD" id="cd05260">
    <property type="entry name" value="GDP_MD_SDR_e"/>
    <property type="match status" value="1"/>
</dbReference>
<evidence type="ECO:0000256" key="4">
    <source>
        <dbReference type="ARBA" id="ARBA00023239"/>
    </source>
</evidence>
<comment type="similarity">
    <text evidence="2 5">Belongs to the NAD(P)-dependent epimerase/dehydratase family. GDP-mannose 4,6-dehydratase subfamily.</text>
</comment>
<keyword evidence="8" id="KW-1185">Reference proteome</keyword>
<comment type="catalytic activity">
    <reaction evidence="5">
        <text>GDP-alpha-D-mannose = GDP-4-dehydro-alpha-D-rhamnose + H2O</text>
        <dbReference type="Rhea" id="RHEA:23820"/>
        <dbReference type="ChEBI" id="CHEBI:15377"/>
        <dbReference type="ChEBI" id="CHEBI:57527"/>
        <dbReference type="ChEBI" id="CHEBI:57964"/>
        <dbReference type="EC" id="4.2.1.47"/>
    </reaction>
</comment>
<comment type="function">
    <text evidence="5">Catalyzes the conversion of GDP-D-mannose to GDP-4-dehydro-6-deoxy-D-mannose.</text>
</comment>
<evidence type="ECO:0000256" key="2">
    <source>
        <dbReference type="ARBA" id="ARBA00009263"/>
    </source>
</evidence>
<dbReference type="Pfam" id="PF16363">
    <property type="entry name" value="GDP_Man_Dehyd"/>
    <property type="match status" value="1"/>
</dbReference>
<evidence type="ECO:0000313" key="7">
    <source>
        <dbReference type="EMBL" id="QCO30597.1"/>
    </source>
</evidence>
<dbReference type="EMBL" id="CP031156">
    <property type="protein sequence ID" value="QCO30597.1"/>
    <property type="molecule type" value="Genomic_DNA"/>
</dbReference>
<evidence type="ECO:0000313" key="8">
    <source>
        <dbReference type="Proteomes" id="UP000298568"/>
    </source>
</evidence>
<protein>
    <recommendedName>
        <fullName evidence="3 5">GDP-mannose 4,6-dehydratase</fullName>
        <ecNumber evidence="3 5">4.2.1.47</ecNumber>
    </recommendedName>
    <alternativeName>
        <fullName evidence="5">GDP-D-mannose dehydratase</fullName>
    </alternativeName>
</protein>